<name>A0A392RXE9_9FABA</name>
<comment type="caution">
    <text evidence="2">The sequence shown here is derived from an EMBL/GenBank/DDBJ whole genome shotgun (WGS) entry which is preliminary data.</text>
</comment>
<evidence type="ECO:0000256" key="1">
    <source>
        <dbReference type="SAM" id="MobiDB-lite"/>
    </source>
</evidence>
<proteinExistence type="predicted"/>
<reference evidence="2 3" key="1">
    <citation type="journal article" date="2018" name="Front. Plant Sci.">
        <title>Red Clover (Trifolium pratense) and Zigzag Clover (T. medium) - A Picture of Genomic Similarities and Differences.</title>
        <authorList>
            <person name="Dluhosova J."/>
            <person name="Istvanek J."/>
            <person name="Nedelnik J."/>
            <person name="Repkova J."/>
        </authorList>
    </citation>
    <scope>NUCLEOTIDE SEQUENCE [LARGE SCALE GENOMIC DNA]</scope>
    <source>
        <strain evidence="3">cv. 10/8</strain>
        <tissue evidence="2">Leaf</tissue>
    </source>
</reference>
<keyword evidence="3" id="KW-1185">Reference proteome</keyword>
<dbReference type="Proteomes" id="UP000265520">
    <property type="component" value="Unassembled WGS sequence"/>
</dbReference>
<feature type="non-terminal residue" evidence="2">
    <location>
        <position position="108"/>
    </location>
</feature>
<accession>A0A392RXE9</accession>
<protein>
    <submittedName>
        <fullName evidence="2">Uncharacterized protein</fullName>
    </submittedName>
</protein>
<evidence type="ECO:0000313" key="3">
    <source>
        <dbReference type="Proteomes" id="UP000265520"/>
    </source>
</evidence>
<sequence length="108" mass="12332">MVEVIDAAAPIKAVPEEEYEKRVREVYPNAEEELVDFLNRCKLKNAEVMLCPRCSAVCDKEATAGLQNVVPYAENKRKWPKSRPNQKAWPYKGANWGKPITKDLSIQQ</sequence>
<dbReference type="AlphaFoldDB" id="A0A392RXE9"/>
<dbReference type="EMBL" id="LXQA010283480">
    <property type="protein sequence ID" value="MCI40744.1"/>
    <property type="molecule type" value="Genomic_DNA"/>
</dbReference>
<feature type="region of interest" description="Disordered" evidence="1">
    <location>
        <begin position="76"/>
        <end position="108"/>
    </location>
</feature>
<organism evidence="2 3">
    <name type="scientific">Trifolium medium</name>
    <dbReference type="NCBI Taxonomy" id="97028"/>
    <lineage>
        <taxon>Eukaryota</taxon>
        <taxon>Viridiplantae</taxon>
        <taxon>Streptophyta</taxon>
        <taxon>Embryophyta</taxon>
        <taxon>Tracheophyta</taxon>
        <taxon>Spermatophyta</taxon>
        <taxon>Magnoliopsida</taxon>
        <taxon>eudicotyledons</taxon>
        <taxon>Gunneridae</taxon>
        <taxon>Pentapetalae</taxon>
        <taxon>rosids</taxon>
        <taxon>fabids</taxon>
        <taxon>Fabales</taxon>
        <taxon>Fabaceae</taxon>
        <taxon>Papilionoideae</taxon>
        <taxon>50 kb inversion clade</taxon>
        <taxon>NPAAA clade</taxon>
        <taxon>Hologalegina</taxon>
        <taxon>IRL clade</taxon>
        <taxon>Trifolieae</taxon>
        <taxon>Trifolium</taxon>
    </lineage>
</organism>
<evidence type="ECO:0000313" key="2">
    <source>
        <dbReference type="EMBL" id="MCI40744.1"/>
    </source>
</evidence>